<dbReference type="InterPro" id="IPR040976">
    <property type="entry name" value="Pkinase_fungal"/>
</dbReference>
<name>A0A0C9TPK9_SPHS4</name>
<evidence type="ECO:0000256" key="1">
    <source>
        <dbReference type="SAM" id="MobiDB-lite"/>
    </source>
</evidence>
<gene>
    <name evidence="3" type="ORF">M422DRAFT_783649</name>
</gene>
<proteinExistence type="predicted"/>
<dbReference type="EMBL" id="KN837233">
    <property type="protein sequence ID" value="KIJ31993.1"/>
    <property type="molecule type" value="Genomic_DNA"/>
</dbReference>
<organism evidence="3 4">
    <name type="scientific">Sphaerobolus stellatus (strain SS14)</name>
    <dbReference type="NCBI Taxonomy" id="990650"/>
    <lineage>
        <taxon>Eukaryota</taxon>
        <taxon>Fungi</taxon>
        <taxon>Dikarya</taxon>
        <taxon>Basidiomycota</taxon>
        <taxon>Agaricomycotina</taxon>
        <taxon>Agaricomycetes</taxon>
        <taxon>Phallomycetidae</taxon>
        <taxon>Geastrales</taxon>
        <taxon>Sphaerobolaceae</taxon>
        <taxon>Sphaerobolus</taxon>
    </lineage>
</organism>
<evidence type="ECO:0000313" key="4">
    <source>
        <dbReference type="Proteomes" id="UP000054279"/>
    </source>
</evidence>
<reference evidence="3 4" key="1">
    <citation type="submission" date="2014-06" db="EMBL/GenBank/DDBJ databases">
        <title>Evolutionary Origins and Diversification of the Mycorrhizal Mutualists.</title>
        <authorList>
            <consortium name="DOE Joint Genome Institute"/>
            <consortium name="Mycorrhizal Genomics Consortium"/>
            <person name="Kohler A."/>
            <person name="Kuo A."/>
            <person name="Nagy L.G."/>
            <person name="Floudas D."/>
            <person name="Copeland A."/>
            <person name="Barry K.W."/>
            <person name="Cichocki N."/>
            <person name="Veneault-Fourrey C."/>
            <person name="LaButti K."/>
            <person name="Lindquist E.A."/>
            <person name="Lipzen A."/>
            <person name="Lundell T."/>
            <person name="Morin E."/>
            <person name="Murat C."/>
            <person name="Riley R."/>
            <person name="Ohm R."/>
            <person name="Sun H."/>
            <person name="Tunlid A."/>
            <person name="Henrissat B."/>
            <person name="Grigoriev I.V."/>
            <person name="Hibbett D.S."/>
            <person name="Martin F."/>
        </authorList>
    </citation>
    <scope>NUCLEOTIDE SEQUENCE [LARGE SCALE GENOMIC DNA]</scope>
    <source>
        <strain evidence="3 4">SS14</strain>
    </source>
</reference>
<feature type="compositionally biased region" description="Basic and acidic residues" evidence="1">
    <location>
        <begin position="441"/>
        <end position="457"/>
    </location>
</feature>
<evidence type="ECO:0000259" key="2">
    <source>
        <dbReference type="Pfam" id="PF17667"/>
    </source>
</evidence>
<feature type="domain" description="Fungal-type protein kinase" evidence="2">
    <location>
        <begin position="661"/>
        <end position="703"/>
    </location>
</feature>
<dbReference type="InterPro" id="IPR008266">
    <property type="entry name" value="Tyr_kinase_AS"/>
</dbReference>
<feature type="region of interest" description="Disordered" evidence="1">
    <location>
        <begin position="434"/>
        <end position="457"/>
    </location>
</feature>
<accession>A0A0C9TPK9</accession>
<dbReference type="OrthoDB" id="312874at2759"/>
<dbReference type="GO" id="GO:0004672">
    <property type="term" value="F:protein kinase activity"/>
    <property type="evidence" value="ECO:0007669"/>
    <property type="project" value="InterPro"/>
</dbReference>
<dbReference type="PANTHER" id="PTHR38248:SF2">
    <property type="entry name" value="FUNK1 11"/>
    <property type="match status" value="1"/>
</dbReference>
<feature type="domain" description="Fungal-type protein kinase" evidence="2">
    <location>
        <begin position="169"/>
        <end position="582"/>
    </location>
</feature>
<sequence length="891" mass="101325">MASRASDVRKDVERDLSNLYSVADTDIFLENIHPIANTVINDIMAQLEANEVYNKTSERWRDFPDKITPEQNLYPAFCAIANAINDIVDKYDESKRPGSIRGRWVNCSAKSPKSWDDFAALIRPDMAFVSHPTHVKDLNKVLKNLHQTLSGHRVTRGQAKQADLQQKAADEDRDLSIWWLQMINAVECKNNPADIQEALRQLCGYVRQILREQVDRRFALGLTLCFDQLNVYLFDRSGVFGTKTSIDINKDPKKLIRAIAAYSMLPPENLGWDPTMQRYYRGRAIHSYKFPWENSPEGKESIYRIQWVIQMGSKPEEPFVTIRTLSLIGAEIMCGRATLVWEVVRSRDLGRDDAEVFVLKQSWQRLPGKDLNDLLKKGETFESFAHRKADLYEDRIYAAEYVSSLLGKTVTTLGTIRKNIVGELISMAQVQSQQTTSNLGSKRDRDQSENKPRPAEHFSYKESLDVESLSKLVIGKSGVVSRAQTRLLMKTRGWPLKYFKHLLELICVIYDAVEDHERYLKAGILHRDLSGGNVIILMSREHRALDSSLREYGHLIDLDHARPEVQVANHEVKDTVGSSAQMTSSVPNIDQAIQFYASEGNYITAATLEMATKAVGSGTKKIHYIEALTDRFSLTMSPDKPLTPDDFHWVPITAMRPKFSNHKAGDGLRTGTYPFMSHAIIKPQPDPHEAIHDIESFWWILVHLAMTRAGPGGLRRLITKPPETDEDLIISQQIYNYFDGPPGTLSASKAAVFSVGYEKALRTVENNLLANFHSYFEPLKGIILKWWKILYSGYEFSTGYERLNIHHHVLTMLKEAMADPALTRPHAQMEVEENRRISYYEEAKKAITEKRIAEDLTASPVAIPSPNRRVSRVPASDTDSSPSAPKRIRRR</sequence>
<dbReference type="HOGENOM" id="CLU_011606_0_0_1"/>
<evidence type="ECO:0000313" key="3">
    <source>
        <dbReference type="EMBL" id="KIJ31993.1"/>
    </source>
</evidence>
<feature type="region of interest" description="Disordered" evidence="1">
    <location>
        <begin position="858"/>
        <end position="891"/>
    </location>
</feature>
<dbReference type="PROSITE" id="PS00109">
    <property type="entry name" value="PROTEIN_KINASE_TYR"/>
    <property type="match status" value="1"/>
</dbReference>
<feature type="compositionally biased region" description="Low complexity" evidence="1">
    <location>
        <begin position="874"/>
        <end position="885"/>
    </location>
</feature>
<dbReference type="AlphaFoldDB" id="A0A0C9TPK9"/>
<protein>
    <recommendedName>
        <fullName evidence="2">Fungal-type protein kinase domain-containing protein</fullName>
    </recommendedName>
</protein>
<keyword evidence="4" id="KW-1185">Reference proteome</keyword>
<dbReference type="Proteomes" id="UP000054279">
    <property type="component" value="Unassembled WGS sequence"/>
</dbReference>
<dbReference type="Pfam" id="PF17667">
    <property type="entry name" value="Pkinase_fungal"/>
    <property type="match status" value="2"/>
</dbReference>
<dbReference type="PANTHER" id="PTHR38248">
    <property type="entry name" value="FUNK1 6"/>
    <property type="match status" value="1"/>
</dbReference>